<accession>A0A8E2LDA7</accession>
<comment type="caution">
    <text evidence="1">The sequence shown here is derived from an EMBL/GenBank/DDBJ whole genome shotgun (WGS) entry which is preliminary data.</text>
</comment>
<dbReference type="AlphaFoldDB" id="A0A8E2LDA7"/>
<dbReference type="GeneID" id="79870258"/>
<keyword evidence="2" id="KW-1185">Reference proteome</keyword>
<dbReference type="RefSeq" id="WP_058004224.1">
    <property type="nucleotide sequence ID" value="NZ_BOQX01000011.1"/>
</dbReference>
<evidence type="ECO:0000313" key="1">
    <source>
        <dbReference type="EMBL" id="OOP67855.1"/>
    </source>
</evidence>
<proteinExistence type="predicted"/>
<sequence length="213" mass="24682">MSKIMRKVFCLRDIKYSWLLLLSIAFCFLVFYIDRSDMKDPGWLTIGYLLAFALAVVWGVINYIGHIRMNVMYQKQNNIQAYVENLAMGKEDKLELQHYLEDYAADLIMQGKPKNEAAKEAINQFKVQEILSLSKDTMLFNLHAHYYLIGWAILAAIVDIIIWLLYGGFYPSSQLLLIIGLILIAYGMGFIALFCGYKLMDSFIYRKINEQLT</sequence>
<evidence type="ECO:0000313" key="2">
    <source>
        <dbReference type="Proteomes" id="UP000189761"/>
    </source>
</evidence>
<reference evidence="1 2" key="1">
    <citation type="submission" date="2017-01" db="EMBL/GenBank/DDBJ databases">
        <title>Draft genome sequence of Bacillus oleronius.</title>
        <authorList>
            <person name="Allam M."/>
        </authorList>
    </citation>
    <scope>NUCLEOTIDE SEQUENCE [LARGE SCALE GENOMIC DNA]</scope>
    <source>
        <strain evidence="1 2">DSM 9356</strain>
    </source>
</reference>
<name>A0A8E2LDA7_9BACI</name>
<dbReference type="Proteomes" id="UP000189761">
    <property type="component" value="Unassembled WGS sequence"/>
</dbReference>
<gene>
    <name evidence="1" type="ORF">BWZ43_13590</name>
</gene>
<organism evidence="1 2">
    <name type="scientific">Heyndrickxia oleronia</name>
    <dbReference type="NCBI Taxonomy" id="38875"/>
    <lineage>
        <taxon>Bacteria</taxon>
        <taxon>Bacillati</taxon>
        <taxon>Bacillota</taxon>
        <taxon>Bacilli</taxon>
        <taxon>Bacillales</taxon>
        <taxon>Bacillaceae</taxon>
        <taxon>Heyndrickxia</taxon>
    </lineage>
</organism>
<protein>
    <submittedName>
        <fullName evidence="1">Uncharacterized protein</fullName>
    </submittedName>
</protein>
<dbReference type="EMBL" id="MTLA01000154">
    <property type="protein sequence ID" value="OOP67855.1"/>
    <property type="molecule type" value="Genomic_DNA"/>
</dbReference>